<evidence type="ECO:0000313" key="12">
    <source>
        <dbReference type="Proteomes" id="UP000234681"/>
    </source>
</evidence>
<dbReference type="FunFam" id="1.10.287.600:FF:000001">
    <property type="entry name" value="Tubulin alpha chain"/>
    <property type="match status" value="1"/>
</dbReference>
<evidence type="ECO:0000256" key="5">
    <source>
        <dbReference type="ARBA" id="ARBA00022723"/>
    </source>
</evidence>
<name>A6JMA9_RAT</name>
<dbReference type="AlphaFoldDB" id="A6JMA9"/>
<dbReference type="GO" id="GO:0016787">
    <property type="term" value="F:hydrolase activity"/>
    <property type="evidence" value="ECO:0007669"/>
    <property type="project" value="UniProtKB-KW"/>
</dbReference>
<reference evidence="12" key="1">
    <citation type="submission" date="2005-09" db="EMBL/GenBank/DDBJ databases">
        <authorList>
            <person name="Mural R.J."/>
            <person name="Li P.W."/>
            <person name="Adams M.D."/>
            <person name="Amanatides P.G."/>
            <person name="Baden-Tillson H."/>
            <person name="Barnstead M."/>
            <person name="Chin S.H."/>
            <person name="Dew I."/>
            <person name="Evans C.A."/>
            <person name="Ferriera S."/>
            <person name="Flanigan M."/>
            <person name="Fosler C."/>
            <person name="Glodek A."/>
            <person name="Gu Z."/>
            <person name="Holt R.A."/>
            <person name="Jennings D."/>
            <person name="Kraft C.L."/>
            <person name="Lu F."/>
            <person name="Nguyen T."/>
            <person name="Nusskern D.R."/>
            <person name="Pfannkoch C.M."/>
            <person name="Sitter C."/>
            <person name="Sutton G.G."/>
            <person name="Venter J.C."/>
            <person name="Wang Z."/>
            <person name="Woodage T."/>
            <person name="Zheng X.H."/>
            <person name="Zhong F."/>
        </authorList>
    </citation>
    <scope>NUCLEOTIDE SEQUENCE [LARGE SCALE GENOMIC DNA]</scope>
    <source>
        <strain>BN</strain>
        <strain evidence="12">Sprague-Dawley</strain>
    </source>
</reference>
<evidence type="ECO:0000313" key="11">
    <source>
        <dbReference type="EMBL" id="EDL78788.1"/>
    </source>
</evidence>
<dbReference type="Gene3D" id="1.10.287.600">
    <property type="entry name" value="Helix hairpin bin"/>
    <property type="match status" value="1"/>
</dbReference>
<comment type="function">
    <text evidence="9">Tubulin is the major constituent of microtubules, a cylinder consisting of laterally associated linear protofilaments composed of alpha- and beta-tubulin heterodimers. Microtubules grow by the addition of GTP-tubulin dimers to the microtubule end, where a stabilizing cap forms. Below the cap, tubulin dimers are in GDP-bound state, owing to GTPase activity of alpha-tubulin.</text>
</comment>
<dbReference type="PRINTS" id="PR01162">
    <property type="entry name" value="ALPHATUBULIN"/>
</dbReference>
<evidence type="ECO:0000256" key="10">
    <source>
        <dbReference type="ARBA" id="ARBA00049117"/>
    </source>
</evidence>
<evidence type="ECO:0000256" key="7">
    <source>
        <dbReference type="ARBA" id="ARBA00022801"/>
    </source>
</evidence>
<keyword evidence="8" id="KW-0342">GTP-binding</keyword>
<keyword evidence="6" id="KW-0547">Nucleotide-binding</keyword>
<keyword evidence="4" id="KW-0493">Microtubule</keyword>
<evidence type="ECO:0000256" key="3">
    <source>
        <dbReference type="ARBA" id="ARBA00011747"/>
    </source>
</evidence>
<dbReference type="Proteomes" id="UP000234681">
    <property type="component" value="Chromosome 17"/>
</dbReference>
<dbReference type="GO" id="GO:0007017">
    <property type="term" value="P:microtubule-based process"/>
    <property type="evidence" value="ECO:0007669"/>
    <property type="project" value="InterPro"/>
</dbReference>
<organism evidence="11 12">
    <name type="scientific">Rattus norvegicus</name>
    <name type="common">Rat</name>
    <dbReference type="NCBI Taxonomy" id="10116"/>
    <lineage>
        <taxon>Eukaryota</taxon>
        <taxon>Metazoa</taxon>
        <taxon>Chordata</taxon>
        <taxon>Craniata</taxon>
        <taxon>Vertebrata</taxon>
        <taxon>Euteleostomi</taxon>
        <taxon>Mammalia</taxon>
        <taxon>Eutheria</taxon>
        <taxon>Euarchontoglires</taxon>
        <taxon>Glires</taxon>
        <taxon>Rodentia</taxon>
        <taxon>Myomorpha</taxon>
        <taxon>Muroidea</taxon>
        <taxon>Muridae</taxon>
        <taxon>Murinae</taxon>
        <taxon>Rattus</taxon>
    </lineage>
</organism>
<dbReference type="SUPFAM" id="SSF55307">
    <property type="entry name" value="Tubulin C-terminal domain-like"/>
    <property type="match status" value="1"/>
</dbReference>
<dbReference type="InterPro" id="IPR023123">
    <property type="entry name" value="Tubulin_C"/>
</dbReference>
<dbReference type="GO" id="GO:0005525">
    <property type="term" value="F:GTP binding"/>
    <property type="evidence" value="ECO:0007669"/>
    <property type="project" value="UniProtKB-KW"/>
</dbReference>
<sequence length="74" mass="8538">MLSNTIAIAEVWTHLDHKLDVMYAKHAFVHWYVDEGMEEGEFSKACKDIASLEKNYEEVGVDSVERKGEEGEEY</sequence>
<accession>A6JMA9</accession>
<evidence type="ECO:0000256" key="1">
    <source>
        <dbReference type="ARBA" id="ARBA00001946"/>
    </source>
</evidence>
<dbReference type="GO" id="GO:0005874">
    <property type="term" value="C:microtubule"/>
    <property type="evidence" value="ECO:0007669"/>
    <property type="project" value="UniProtKB-KW"/>
</dbReference>
<keyword evidence="7" id="KW-0378">Hydrolase</keyword>
<dbReference type="InterPro" id="IPR002452">
    <property type="entry name" value="Alpha_tubulin"/>
</dbReference>
<protein>
    <submittedName>
        <fullName evidence="11">RCG64129</fullName>
    </submittedName>
</protein>
<evidence type="ECO:0000256" key="9">
    <source>
        <dbReference type="ARBA" id="ARBA00034296"/>
    </source>
</evidence>
<keyword evidence="5" id="KW-0479">Metal-binding</keyword>
<dbReference type="PANTHER" id="PTHR11588">
    <property type="entry name" value="TUBULIN"/>
    <property type="match status" value="1"/>
</dbReference>
<proteinExistence type="inferred from homology"/>
<comment type="subunit">
    <text evidence="3">Dimer of alpha and beta chains. A typical microtubule is a hollow water-filled tube with an outer diameter of 25 nm and an inner diameter of 15 nM. Alpha-beta heterodimers associate head-to-tail to form protofilaments running lengthwise along the microtubule wall with the beta-tubulin subunit facing the microtubule plus end conferring a structural polarity. Microtubules usually have 13 protofilaments but different protofilament numbers can be found in some organisms and specialized cells.</text>
</comment>
<evidence type="ECO:0000256" key="8">
    <source>
        <dbReference type="ARBA" id="ARBA00023134"/>
    </source>
</evidence>
<evidence type="ECO:0000256" key="6">
    <source>
        <dbReference type="ARBA" id="ARBA00022741"/>
    </source>
</evidence>
<comment type="cofactor">
    <cofactor evidence="1">
        <name>Mg(2+)</name>
        <dbReference type="ChEBI" id="CHEBI:18420"/>
    </cofactor>
</comment>
<dbReference type="EMBL" id="CH473990">
    <property type="protein sequence ID" value="EDL78788.1"/>
    <property type="molecule type" value="Genomic_DNA"/>
</dbReference>
<evidence type="ECO:0000256" key="4">
    <source>
        <dbReference type="ARBA" id="ARBA00022701"/>
    </source>
</evidence>
<gene>
    <name evidence="11" type="ORF">rCG_64129</name>
</gene>
<comment type="similarity">
    <text evidence="2">Belongs to the tubulin family.</text>
</comment>
<dbReference type="InterPro" id="IPR000217">
    <property type="entry name" value="Tubulin"/>
</dbReference>
<dbReference type="InterPro" id="IPR008280">
    <property type="entry name" value="Tub_FtsZ_C"/>
</dbReference>
<evidence type="ECO:0000256" key="2">
    <source>
        <dbReference type="ARBA" id="ARBA00009636"/>
    </source>
</evidence>
<comment type="catalytic activity">
    <reaction evidence="10">
        <text>GTP + H2O = GDP + phosphate + H(+)</text>
        <dbReference type="Rhea" id="RHEA:19669"/>
        <dbReference type="ChEBI" id="CHEBI:15377"/>
        <dbReference type="ChEBI" id="CHEBI:15378"/>
        <dbReference type="ChEBI" id="CHEBI:37565"/>
        <dbReference type="ChEBI" id="CHEBI:43474"/>
        <dbReference type="ChEBI" id="CHEBI:58189"/>
    </reaction>
    <physiologicalReaction direction="left-to-right" evidence="10">
        <dbReference type="Rhea" id="RHEA:19670"/>
    </physiologicalReaction>
</comment>
<dbReference type="GO" id="GO:0005200">
    <property type="term" value="F:structural constituent of cytoskeleton"/>
    <property type="evidence" value="ECO:0007669"/>
    <property type="project" value="InterPro"/>
</dbReference>